<evidence type="ECO:0000313" key="2">
    <source>
        <dbReference type="EMBL" id="KPV49865.1"/>
    </source>
</evidence>
<sequence length="75" mass="8583">GLEFARSVIEMKMLRNLNYVRARFARMERRVVPAHVFAALEPYAEAYAQAFGRPLEPQNRQTAEPASQVMETVNS</sequence>
<dbReference type="Proteomes" id="UP000050509">
    <property type="component" value="Unassembled WGS sequence"/>
</dbReference>
<dbReference type="PATRIC" id="fig|186479.3.peg.2729"/>
<feature type="region of interest" description="Disordered" evidence="1">
    <location>
        <begin position="55"/>
        <end position="75"/>
    </location>
</feature>
<evidence type="ECO:0000313" key="3">
    <source>
        <dbReference type="Proteomes" id="UP000050509"/>
    </source>
</evidence>
<proteinExistence type="predicted"/>
<organism evidence="2 3">
    <name type="scientific">Kouleothrix aurantiaca</name>
    <dbReference type="NCBI Taxonomy" id="186479"/>
    <lineage>
        <taxon>Bacteria</taxon>
        <taxon>Bacillati</taxon>
        <taxon>Chloroflexota</taxon>
        <taxon>Chloroflexia</taxon>
        <taxon>Chloroflexales</taxon>
        <taxon>Roseiflexineae</taxon>
        <taxon>Roseiflexaceae</taxon>
        <taxon>Kouleothrix</taxon>
    </lineage>
</organism>
<feature type="non-terminal residue" evidence="2">
    <location>
        <position position="1"/>
    </location>
</feature>
<evidence type="ECO:0000256" key="1">
    <source>
        <dbReference type="SAM" id="MobiDB-lite"/>
    </source>
</evidence>
<accession>A0A0P9D3M8</accession>
<comment type="caution">
    <text evidence="2">The sequence shown here is derived from an EMBL/GenBank/DDBJ whole genome shotgun (WGS) entry which is preliminary data.</text>
</comment>
<dbReference type="AlphaFoldDB" id="A0A0P9D3M8"/>
<feature type="compositionally biased region" description="Polar residues" evidence="1">
    <location>
        <begin position="58"/>
        <end position="75"/>
    </location>
</feature>
<dbReference type="EMBL" id="LJCR01001705">
    <property type="protein sequence ID" value="KPV49865.1"/>
    <property type="molecule type" value="Genomic_DNA"/>
</dbReference>
<protein>
    <submittedName>
        <fullName evidence="2">Uncharacterized protein</fullName>
    </submittedName>
</protein>
<reference evidence="2 3" key="1">
    <citation type="submission" date="2015-09" db="EMBL/GenBank/DDBJ databases">
        <title>Draft genome sequence of Kouleothrix aurantiaca JCM 19913.</title>
        <authorList>
            <person name="Hemp J."/>
        </authorList>
    </citation>
    <scope>NUCLEOTIDE SEQUENCE [LARGE SCALE GENOMIC DNA]</scope>
    <source>
        <strain evidence="2 3">COM-B</strain>
    </source>
</reference>
<gene>
    <name evidence="2" type="ORF">SE17_30220</name>
</gene>
<keyword evidence="3" id="KW-1185">Reference proteome</keyword>
<name>A0A0P9D3M8_9CHLR</name>